<evidence type="ECO:0008006" key="3">
    <source>
        <dbReference type="Google" id="ProtNLM"/>
    </source>
</evidence>
<protein>
    <recommendedName>
        <fullName evidence="3">Bacterial Ig domain-containing protein</fullName>
    </recommendedName>
</protein>
<dbReference type="RefSeq" id="WP_310292663.1">
    <property type="nucleotide sequence ID" value="NZ_BAAAWO010000001.1"/>
</dbReference>
<gene>
    <name evidence="1" type="ORF">J2S64_003688</name>
</gene>
<keyword evidence="2" id="KW-1185">Reference proteome</keyword>
<name>A0ABU2BMY5_9MICC</name>
<evidence type="ECO:0000313" key="2">
    <source>
        <dbReference type="Proteomes" id="UP001183817"/>
    </source>
</evidence>
<dbReference type="Gene3D" id="2.60.40.2700">
    <property type="match status" value="1"/>
</dbReference>
<sequence length="87" mass="9717">MLANTPPRITGTALVGRKMTADPGNWTPGTTVRYQWLREDSIRITGATSRTYVLRPADRRKIVSVRVTGSKPGYRSVVNYSNVRPVK</sequence>
<organism evidence="1 2">
    <name type="scientific">Paeniglutamicibacter sulfureus</name>
    <dbReference type="NCBI Taxonomy" id="43666"/>
    <lineage>
        <taxon>Bacteria</taxon>
        <taxon>Bacillati</taxon>
        <taxon>Actinomycetota</taxon>
        <taxon>Actinomycetes</taxon>
        <taxon>Micrococcales</taxon>
        <taxon>Micrococcaceae</taxon>
        <taxon>Paeniglutamicibacter</taxon>
    </lineage>
</organism>
<accession>A0ABU2BMY5</accession>
<evidence type="ECO:0000313" key="1">
    <source>
        <dbReference type="EMBL" id="MDR7359997.1"/>
    </source>
</evidence>
<reference evidence="1 2" key="1">
    <citation type="submission" date="2023-07" db="EMBL/GenBank/DDBJ databases">
        <title>Sequencing the genomes of 1000 actinobacteria strains.</title>
        <authorList>
            <person name="Klenk H.-P."/>
        </authorList>
    </citation>
    <scope>NUCLEOTIDE SEQUENCE [LARGE SCALE GENOMIC DNA]</scope>
    <source>
        <strain evidence="1 2">DSM 20167</strain>
    </source>
</reference>
<dbReference type="EMBL" id="JAVDYI010000001">
    <property type="protein sequence ID" value="MDR7359997.1"/>
    <property type="molecule type" value="Genomic_DNA"/>
</dbReference>
<proteinExistence type="predicted"/>
<dbReference type="Proteomes" id="UP001183817">
    <property type="component" value="Unassembled WGS sequence"/>
</dbReference>
<comment type="caution">
    <text evidence="1">The sequence shown here is derived from an EMBL/GenBank/DDBJ whole genome shotgun (WGS) entry which is preliminary data.</text>
</comment>